<dbReference type="RefSeq" id="WP_263713062.1">
    <property type="nucleotide sequence ID" value="NZ_JAOWKX010000007.1"/>
</dbReference>
<keyword evidence="1" id="KW-1133">Transmembrane helix</keyword>
<dbReference type="PROSITE" id="PS00409">
    <property type="entry name" value="PROKAR_NTER_METHYL"/>
    <property type="match status" value="1"/>
</dbReference>
<sequence length="275" mass="29899">MLGQTHRGFTLVEIVAVMVVLGIVSLGVSRYIGTGTQIYADAVARDRLLGDSRFVVERINRELRGALPNSVRVSGNSNTGHCIEFVPVVWSSVYFDIPVAPEPASDTFDIVSWDPVSPDRYFYESQHEVVIYPVTANDVYISPLHRIGLATEPSVSSNVATLTLEAEHRFATDSPSARVYIVDTPVSFCVVAGRITRHANYGFFAAQPLFPNAGEVVAEHNANTLSNVAGNTFGDPFTVTPATLTRNAAVVVLLKFAQSGESITFYNEVHQPNVP</sequence>
<evidence type="ECO:0000313" key="3">
    <source>
        <dbReference type="Proteomes" id="UP001652504"/>
    </source>
</evidence>
<keyword evidence="1" id="KW-0812">Transmembrane</keyword>
<feature type="transmembrane region" description="Helical" evidence="1">
    <location>
        <begin position="12"/>
        <end position="32"/>
    </location>
</feature>
<keyword evidence="3" id="KW-1185">Reference proteome</keyword>
<protein>
    <submittedName>
        <fullName evidence="2">Prepilin-type N-terminal cleavage/methylation domain-containing protein</fullName>
    </submittedName>
</protein>
<organism evidence="2 3">
    <name type="scientific">Fluctibacter corallii</name>
    <dbReference type="NCBI Taxonomy" id="2984329"/>
    <lineage>
        <taxon>Bacteria</taxon>
        <taxon>Pseudomonadati</taxon>
        <taxon>Pseudomonadota</taxon>
        <taxon>Gammaproteobacteria</taxon>
        <taxon>Alteromonadales</taxon>
        <taxon>Alteromonadaceae</taxon>
        <taxon>Fluctibacter</taxon>
    </lineage>
</organism>
<accession>A0ABT3AAS3</accession>
<keyword evidence="1" id="KW-0472">Membrane</keyword>
<gene>
    <name evidence="2" type="ORF">OE749_13860</name>
</gene>
<name>A0ABT3AAS3_9ALTE</name>
<evidence type="ECO:0000313" key="2">
    <source>
        <dbReference type="EMBL" id="MCV2885779.1"/>
    </source>
</evidence>
<reference evidence="2 3" key="1">
    <citation type="submission" date="2022-10" db="EMBL/GenBank/DDBJ databases">
        <title>Aestuariibacter sp. AA17 isolated from Montipora capitata coral fragment.</title>
        <authorList>
            <person name="Emsley S.A."/>
            <person name="Pfannmuller K.M."/>
            <person name="Loughran R.M."/>
            <person name="Shlafstein M."/>
            <person name="Papke E."/>
            <person name="Saw J.H."/>
            <person name="Ushijima B."/>
            <person name="Videau P."/>
        </authorList>
    </citation>
    <scope>NUCLEOTIDE SEQUENCE [LARGE SCALE GENOMIC DNA]</scope>
    <source>
        <strain evidence="2 3">AA17</strain>
    </source>
</reference>
<evidence type="ECO:0000256" key="1">
    <source>
        <dbReference type="SAM" id="Phobius"/>
    </source>
</evidence>
<comment type="caution">
    <text evidence="2">The sequence shown here is derived from an EMBL/GenBank/DDBJ whole genome shotgun (WGS) entry which is preliminary data.</text>
</comment>
<dbReference type="Proteomes" id="UP001652504">
    <property type="component" value="Unassembled WGS sequence"/>
</dbReference>
<dbReference type="InterPro" id="IPR012902">
    <property type="entry name" value="N_methyl_site"/>
</dbReference>
<dbReference type="Pfam" id="PF07963">
    <property type="entry name" value="N_methyl"/>
    <property type="match status" value="1"/>
</dbReference>
<dbReference type="EMBL" id="JAOWKX010000007">
    <property type="protein sequence ID" value="MCV2885779.1"/>
    <property type="molecule type" value="Genomic_DNA"/>
</dbReference>
<proteinExistence type="predicted"/>
<dbReference type="NCBIfam" id="TIGR02532">
    <property type="entry name" value="IV_pilin_GFxxxE"/>
    <property type="match status" value="1"/>
</dbReference>